<dbReference type="SUPFAM" id="SSF53271">
    <property type="entry name" value="PRTase-like"/>
    <property type="match status" value="1"/>
</dbReference>
<proteinExistence type="predicted"/>
<evidence type="ECO:0008006" key="3">
    <source>
        <dbReference type="Google" id="ProtNLM"/>
    </source>
</evidence>
<comment type="caution">
    <text evidence="1">The sequence shown here is derived from an EMBL/GenBank/DDBJ whole genome shotgun (WGS) entry which is preliminary data.</text>
</comment>
<dbReference type="Gene3D" id="3.40.50.2020">
    <property type="match status" value="1"/>
</dbReference>
<organism evidence="1 2">
    <name type="scientific">Candidatus Zambryskibacteria bacterium RIFCSPHIGHO2_01_FULL_44_22b</name>
    <dbReference type="NCBI Taxonomy" id="1802737"/>
    <lineage>
        <taxon>Bacteria</taxon>
        <taxon>Candidatus Zambryskiibacteriota</taxon>
    </lineage>
</organism>
<dbReference type="Proteomes" id="UP000178538">
    <property type="component" value="Unassembled WGS sequence"/>
</dbReference>
<evidence type="ECO:0000313" key="2">
    <source>
        <dbReference type="Proteomes" id="UP000178538"/>
    </source>
</evidence>
<dbReference type="STRING" id="1802737.A2832_01170"/>
<protein>
    <recommendedName>
        <fullName evidence="3">Phosphoribosyltransferase domain-containing protein</fullName>
    </recommendedName>
</protein>
<name>A0A1G2SX82_9BACT</name>
<dbReference type="EMBL" id="MHVG01000026">
    <property type="protein sequence ID" value="OHA89647.1"/>
    <property type="molecule type" value="Genomic_DNA"/>
</dbReference>
<sequence>MNEQEILKLYESMNAVWFFDYNGNPKAPHAELTSGLCSDGYINSAPILADPIMVEILAGEIIKRLPPDCCDWVVGSAYAAITLSYEVARQLNGVSHGFVEKDPENPKRMCWKRLVIPEGEIVLQCEELITTLGTTMEVRRAINEENPEPVTFLPVVTTSIYRPSEKLQASSIDVTALVTKIVQTWQPEKCPLCAAGSHRLRPKQNWVKLTVH</sequence>
<dbReference type="InterPro" id="IPR029057">
    <property type="entry name" value="PRTase-like"/>
</dbReference>
<gene>
    <name evidence="1" type="ORF">A2832_01170</name>
</gene>
<reference evidence="1 2" key="1">
    <citation type="journal article" date="2016" name="Nat. Commun.">
        <title>Thousands of microbial genomes shed light on interconnected biogeochemical processes in an aquifer system.</title>
        <authorList>
            <person name="Anantharaman K."/>
            <person name="Brown C.T."/>
            <person name="Hug L.A."/>
            <person name="Sharon I."/>
            <person name="Castelle C.J."/>
            <person name="Probst A.J."/>
            <person name="Thomas B.C."/>
            <person name="Singh A."/>
            <person name="Wilkins M.J."/>
            <person name="Karaoz U."/>
            <person name="Brodie E.L."/>
            <person name="Williams K.H."/>
            <person name="Hubbard S.S."/>
            <person name="Banfield J.F."/>
        </authorList>
    </citation>
    <scope>NUCLEOTIDE SEQUENCE [LARGE SCALE GENOMIC DNA]</scope>
</reference>
<accession>A0A1G2SX82</accession>
<dbReference type="AlphaFoldDB" id="A0A1G2SX82"/>
<evidence type="ECO:0000313" key="1">
    <source>
        <dbReference type="EMBL" id="OHA89647.1"/>
    </source>
</evidence>